<evidence type="ECO:0000256" key="2">
    <source>
        <dbReference type="ARBA" id="ARBA00022801"/>
    </source>
</evidence>
<dbReference type="RefSeq" id="WP_011997759.1">
    <property type="nucleotide sequence ID" value="NC_009767.1"/>
</dbReference>
<dbReference type="InterPro" id="IPR004843">
    <property type="entry name" value="Calcineurin-like_PHP"/>
</dbReference>
<dbReference type="GO" id="GO:0046872">
    <property type="term" value="F:metal ion binding"/>
    <property type="evidence" value="ECO:0007669"/>
    <property type="project" value="UniProtKB-KW"/>
</dbReference>
<dbReference type="Proteomes" id="UP000000263">
    <property type="component" value="Chromosome"/>
</dbReference>
<accession>A7NFX0</accession>
<protein>
    <submittedName>
        <fullName evidence="6">Metallophosphoesterase</fullName>
    </submittedName>
</protein>
<keyword evidence="2" id="KW-0378">Hydrolase</keyword>
<dbReference type="PANTHER" id="PTHR42988:SF2">
    <property type="entry name" value="CYCLIC NUCLEOTIDE PHOSPHODIESTERASE CBUA0032-RELATED"/>
    <property type="match status" value="1"/>
</dbReference>
<dbReference type="SUPFAM" id="SSF56300">
    <property type="entry name" value="Metallo-dependent phosphatases"/>
    <property type="match status" value="1"/>
</dbReference>
<organism evidence="6 7">
    <name type="scientific">Roseiflexus castenholzii (strain DSM 13941 / HLO8)</name>
    <dbReference type="NCBI Taxonomy" id="383372"/>
    <lineage>
        <taxon>Bacteria</taxon>
        <taxon>Bacillati</taxon>
        <taxon>Chloroflexota</taxon>
        <taxon>Chloroflexia</taxon>
        <taxon>Chloroflexales</taxon>
        <taxon>Roseiflexineae</taxon>
        <taxon>Roseiflexaceae</taxon>
        <taxon>Roseiflexus</taxon>
    </lineage>
</organism>
<gene>
    <name evidence="6" type="ordered locus">Rcas_0221</name>
</gene>
<evidence type="ECO:0000313" key="6">
    <source>
        <dbReference type="EMBL" id="ABU56354.1"/>
    </source>
</evidence>
<dbReference type="PANTHER" id="PTHR42988">
    <property type="entry name" value="PHOSPHOHYDROLASE"/>
    <property type="match status" value="1"/>
</dbReference>
<evidence type="ECO:0000259" key="5">
    <source>
        <dbReference type="Pfam" id="PF00149"/>
    </source>
</evidence>
<dbReference type="AlphaFoldDB" id="A7NFX0"/>
<dbReference type="Gene3D" id="3.60.21.10">
    <property type="match status" value="1"/>
</dbReference>
<keyword evidence="7" id="KW-1185">Reference proteome</keyword>
<dbReference type="STRING" id="383372.Rcas_0221"/>
<evidence type="ECO:0000256" key="3">
    <source>
        <dbReference type="ARBA" id="ARBA00023004"/>
    </source>
</evidence>
<dbReference type="InterPro" id="IPR029052">
    <property type="entry name" value="Metallo-depent_PP-like"/>
</dbReference>
<name>A7NFX0_ROSCS</name>
<evidence type="ECO:0000256" key="1">
    <source>
        <dbReference type="ARBA" id="ARBA00022723"/>
    </source>
</evidence>
<sequence>MRYVLMHISDLHAGRTFHPHVADQLTREARDLRPDLLIISGDLVQRADFVAQWKAITQYLQQLPEPRLIVPGNHDVPLFHLVERFFRPLDRYRRFISTDLNPVFERPGIVVVGGNSAHGLTIDGGYVSPEQQRTMAQLFVRYPDDVCKIAVLHHGVVRPPGCEKRSIVRNATDVTRMLEQSGVDVLLCGHHHVSYVGVAGSAKRFVVCQSGTSTSRRVRAGERGRNAYSVLTIEDATIHISQRRYVEMSGRFEPLGEYAFQRRGIWLPLHRRDTPQTL</sequence>
<dbReference type="eggNOG" id="COG1409">
    <property type="taxonomic scope" value="Bacteria"/>
</dbReference>
<dbReference type="InterPro" id="IPR050884">
    <property type="entry name" value="CNP_phosphodiesterase-III"/>
</dbReference>
<dbReference type="EMBL" id="CP000804">
    <property type="protein sequence ID" value="ABU56354.1"/>
    <property type="molecule type" value="Genomic_DNA"/>
</dbReference>
<evidence type="ECO:0000313" key="7">
    <source>
        <dbReference type="Proteomes" id="UP000000263"/>
    </source>
</evidence>
<dbReference type="Pfam" id="PF00149">
    <property type="entry name" value="Metallophos"/>
    <property type="match status" value="1"/>
</dbReference>
<keyword evidence="1" id="KW-0479">Metal-binding</keyword>
<dbReference type="HOGENOM" id="CLU_063034_0_0_0"/>
<dbReference type="GO" id="GO:0016787">
    <property type="term" value="F:hydrolase activity"/>
    <property type="evidence" value="ECO:0007669"/>
    <property type="project" value="UniProtKB-KW"/>
</dbReference>
<evidence type="ECO:0000256" key="4">
    <source>
        <dbReference type="ARBA" id="ARBA00025742"/>
    </source>
</evidence>
<dbReference type="KEGG" id="rca:Rcas_0221"/>
<keyword evidence="3" id="KW-0408">Iron</keyword>
<proteinExistence type="inferred from homology"/>
<reference evidence="6 7" key="1">
    <citation type="submission" date="2007-08" db="EMBL/GenBank/DDBJ databases">
        <title>Complete sequence of Roseiflexus castenholzii DSM 13941.</title>
        <authorList>
            <consortium name="US DOE Joint Genome Institute"/>
            <person name="Copeland A."/>
            <person name="Lucas S."/>
            <person name="Lapidus A."/>
            <person name="Barry K."/>
            <person name="Glavina del Rio T."/>
            <person name="Dalin E."/>
            <person name="Tice H."/>
            <person name="Pitluck S."/>
            <person name="Thompson L.S."/>
            <person name="Brettin T."/>
            <person name="Bruce D."/>
            <person name="Detter J.C."/>
            <person name="Han C."/>
            <person name="Tapia R."/>
            <person name="Schmutz J."/>
            <person name="Larimer F."/>
            <person name="Land M."/>
            <person name="Hauser L."/>
            <person name="Kyrpides N."/>
            <person name="Mikhailova N."/>
            <person name="Bryant D.A."/>
            <person name="Hanada S."/>
            <person name="Tsukatani Y."/>
            <person name="Richardson P."/>
        </authorList>
    </citation>
    <scope>NUCLEOTIDE SEQUENCE [LARGE SCALE GENOMIC DNA]</scope>
    <source>
        <strain evidence="7">DSM 13941 / HLO8</strain>
    </source>
</reference>
<feature type="domain" description="Calcineurin-like phosphoesterase" evidence="5">
    <location>
        <begin position="5"/>
        <end position="193"/>
    </location>
</feature>
<comment type="similarity">
    <text evidence="4">Belongs to the cyclic nucleotide phosphodiesterase class-III family.</text>
</comment>